<dbReference type="Gene3D" id="3.10.50.40">
    <property type="match status" value="1"/>
</dbReference>
<dbReference type="PANTHER" id="PTHR47861">
    <property type="entry name" value="FKBP-TYPE PEPTIDYL-PROLYL CIS-TRANS ISOMERASE SLYD"/>
    <property type="match status" value="1"/>
</dbReference>
<sequence>MKTIQPDSLVTLNIRIADAETSTVMHSTFEATPLTLKFGAGELMASIEQRMLGLQEGVQQSFDLQSGEAFGAYRRELVERVAREHIPAEMNIQADTVYAFPAPDGSSYPGLVRELTDSYALVDFNHPLAGRSVRVDVQVVGVI</sequence>
<dbReference type="SUPFAM" id="SSF54534">
    <property type="entry name" value="FKBP-like"/>
    <property type="match status" value="1"/>
</dbReference>
<evidence type="ECO:0000256" key="1">
    <source>
        <dbReference type="ARBA" id="ARBA00000971"/>
    </source>
</evidence>
<dbReference type="GO" id="GO:0016853">
    <property type="term" value="F:isomerase activity"/>
    <property type="evidence" value="ECO:0007669"/>
    <property type="project" value="UniProtKB-KW"/>
</dbReference>
<evidence type="ECO:0000256" key="4">
    <source>
        <dbReference type="ARBA" id="ARBA00023110"/>
    </source>
</evidence>
<protein>
    <recommendedName>
        <fullName evidence="3">peptidylprolyl isomerase</fullName>
        <ecNumber evidence="3">5.2.1.8</ecNumber>
    </recommendedName>
</protein>
<gene>
    <name evidence="6" type="ORF">ABVT11_15165</name>
</gene>
<keyword evidence="4" id="KW-0697">Rotamase</keyword>
<dbReference type="RefSeq" id="WP_345928639.1">
    <property type="nucleotide sequence ID" value="NZ_JBDIVF010000007.1"/>
</dbReference>
<reference evidence="6 7" key="1">
    <citation type="submission" date="2024-07" db="EMBL/GenBank/DDBJ databases">
        <title>Uliginosibacterium paludis KCTC:42655.</title>
        <authorList>
            <person name="Kim M.K."/>
        </authorList>
    </citation>
    <scope>NUCLEOTIDE SEQUENCE [LARGE SCALE GENOMIC DNA]</scope>
    <source>
        <strain evidence="6 7">KCTC 42655</strain>
    </source>
</reference>
<accession>A0ABV2CUS5</accession>
<proteinExistence type="inferred from homology"/>
<keyword evidence="5 6" id="KW-0413">Isomerase</keyword>
<name>A0ABV2CUS5_9RHOO</name>
<dbReference type="EC" id="5.2.1.8" evidence="3"/>
<evidence type="ECO:0000256" key="2">
    <source>
        <dbReference type="ARBA" id="ARBA00006577"/>
    </source>
</evidence>
<dbReference type="InterPro" id="IPR048261">
    <property type="entry name" value="SlpA/SlyD-like_ins_sf"/>
</dbReference>
<organism evidence="6 7">
    <name type="scientific">Uliginosibacterium paludis</name>
    <dbReference type="NCBI Taxonomy" id="1615952"/>
    <lineage>
        <taxon>Bacteria</taxon>
        <taxon>Pseudomonadati</taxon>
        <taxon>Pseudomonadota</taxon>
        <taxon>Betaproteobacteria</taxon>
        <taxon>Rhodocyclales</taxon>
        <taxon>Zoogloeaceae</taxon>
        <taxon>Uliginosibacterium</taxon>
    </lineage>
</organism>
<dbReference type="EMBL" id="JBEWLZ010000009">
    <property type="protein sequence ID" value="MET1491177.1"/>
    <property type="molecule type" value="Genomic_DNA"/>
</dbReference>
<evidence type="ECO:0000256" key="3">
    <source>
        <dbReference type="ARBA" id="ARBA00013194"/>
    </source>
</evidence>
<comment type="similarity">
    <text evidence="2">Belongs to the FKBP-type PPIase family.</text>
</comment>
<dbReference type="Gene3D" id="2.40.10.330">
    <property type="match status" value="1"/>
</dbReference>
<evidence type="ECO:0000313" key="6">
    <source>
        <dbReference type="EMBL" id="MET1491177.1"/>
    </source>
</evidence>
<comment type="catalytic activity">
    <reaction evidence="1">
        <text>[protein]-peptidylproline (omega=180) = [protein]-peptidylproline (omega=0)</text>
        <dbReference type="Rhea" id="RHEA:16237"/>
        <dbReference type="Rhea" id="RHEA-COMP:10747"/>
        <dbReference type="Rhea" id="RHEA-COMP:10748"/>
        <dbReference type="ChEBI" id="CHEBI:83833"/>
        <dbReference type="ChEBI" id="CHEBI:83834"/>
        <dbReference type="EC" id="5.2.1.8"/>
    </reaction>
</comment>
<dbReference type="InterPro" id="IPR046357">
    <property type="entry name" value="PPIase_dom_sf"/>
</dbReference>
<dbReference type="Proteomes" id="UP001548590">
    <property type="component" value="Unassembled WGS sequence"/>
</dbReference>
<keyword evidence="7" id="KW-1185">Reference proteome</keyword>
<dbReference type="PANTHER" id="PTHR47861:SF4">
    <property type="entry name" value="FKBP-TYPE 16 KDA PEPTIDYL-PROLYL CIS-TRANS ISOMERASE"/>
    <property type="match status" value="1"/>
</dbReference>
<evidence type="ECO:0000256" key="5">
    <source>
        <dbReference type="ARBA" id="ARBA00023235"/>
    </source>
</evidence>
<comment type="caution">
    <text evidence="6">The sequence shown here is derived from an EMBL/GenBank/DDBJ whole genome shotgun (WGS) entry which is preliminary data.</text>
</comment>
<evidence type="ECO:0000313" key="7">
    <source>
        <dbReference type="Proteomes" id="UP001548590"/>
    </source>
</evidence>